<dbReference type="Gene3D" id="1.10.10.60">
    <property type="entry name" value="Homeodomain-like"/>
    <property type="match status" value="1"/>
</dbReference>
<feature type="domain" description="DNA binding HTH" evidence="1">
    <location>
        <begin position="13"/>
        <end position="49"/>
    </location>
</feature>
<dbReference type="PRINTS" id="PR01590">
    <property type="entry name" value="HTHFIS"/>
</dbReference>
<name>A0A9D2B612_9FIRM</name>
<evidence type="ECO:0000313" key="3">
    <source>
        <dbReference type="Proteomes" id="UP000886800"/>
    </source>
</evidence>
<protein>
    <recommendedName>
        <fullName evidence="1">DNA binding HTH domain-containing protein</fullName>
    </recommendedName>
</protein>
<comment type="caution">
    <text evidence="2">The sequence shown here is derived from an EMBL/GenBank/DDBJ whole genome shotgun (WGS) entry which is preliminary data.</text>
</comment>
<reference evidence="2" key="1">
    <citation type="journal article" date="2021" name="PeerJ">
        <title>Extensive microbial diversity within the chicken gut microbiome revealed by metagenomics and culture.</title>
        <authorList>
            <person name="Gilroy R."/>
            <person name="Ravi A."/>
            <person name="Getino M."/>
            <person name="Pursley I."/>
            <person name="Horton D.L."/>
            <person name="Alikhan N.F."/>
            <person name="Baker D."/>
            <person name="Gharbi K."/>
            <person name="Hall N."/>
            <person name="Watson M."/>
            <person name="Adriaenssens E.M."/>
            <person name="Foster-Nyarko E."/>
            <person name="Jarju S."/>
            <person name="Secka A."/>
            <person name="Antonio M."/>
            <person name="Oren A."/>
            <person name="Chaudhuri R.R."/>
            <person name="La Ragione R."/>
            <person name="Hildebrand F."/>
            <person name="Pallen M.J."/>
        </authorList>
    </citation>
    <scope>NUCLEOTIDE SEQUENCE</scope>
    <source>
        <strain evidence="2">CHK188-5543</strain>
    </source>
</reference>
<dbReference type="Proteomes" id="UP000886800">
    <property type="component" value="Unassembled WGS sequence"/>
</dbReference>
<gene>
    <name evidence="2" type="ORF">H9736_00040</name>
</gene>
<proteinExistence type="predicted"/>
<reference evidence="2" key="2">
    <citation type="submission" date="2021-04" db="EMBL/GenBank/DDBJ databases">
        <authorList>
            <person name="Gilroy R."/>
        </authorList>
    </citation>
    <scope>NUCLEOTIDE SEQUENCE</scope>
    <source>
        <strain evidence="2">CHK188-5543</strain>
    </source>
</reference>
<accession>A0A9D2B612</accession>
<organism evidence="2 3">
    <name type="scientific">Candidatus Anaerotruncus excrementipullorum</name>
    <dbReference type="NCBI Taxonomy" id="2838465"/>
    <lineage>
        <taxon>Bacteria</taxon>
        <taxon>Bacillati</taxon>
        <taxon>Bacillota</taxon>
        <taxon>Clostridia</taxon>
        <taxon>Eubacteriales</taxon>
        <taxon>Oscillospiraceae</taxon>
        <taxon>Anaerotruncus</taxon>
    </lineage>
</organism>
<dbReference type="SUPFAM" id="SSF46689">
    <property type="entry name" value="Homeodomain-like"/>
    <property type="match status" value="1"/>
</dbReference>
<dbReference type="Pfam" id="PF02954">
    <property type="entry name" value="HTH_8"/>
    <property type="match status" value="1"/>
</dbReference>
<dbReference type="AlphaFoldDB" id="A0A9D2B612"/>
<evidence type="ECO:0000259" key="1">
    <source>
        <dbReference type="Pfam" id="PF02954"/>
    </source>
</evidence>
<dbReference type="InterPro" id="IPR002197">
    <property type="entry name" value="HTH_Fis"/>
</dbReference>
<sequence length="52" mass="5689">MASPPPASPATDEKARLEEVLAGCRYNKTLAAKQLGVSRSTLWRKLKLYGLT</sequence>
<dbReference type="InterPro" id="IPR009057">
    <property type="entry name" value="Homeodomain-like_sf"/>
</dbReference>
<dbReference type="EMBL" id="DXES01000001">
    <property type="protein sequence ID" value="HIX64615.1"/>
    <property type="molecule type" value="Genomic_DNA"/>
</dbReference>
<evidence type="ECO:0000313" key="2">
    <source>
        <dbReference type="EMBL" id="HIX64615.1"/>
    </source>
</evidence>
<dbReference type="GO" id="GO:0043565">
    <property type="term" value="F:sequence-specific DNA binding"/>
    <property type="evidence" value="ECO:0007669"/>
    <property type="project" value="InterPro"/>
</dbReference>